<dbReference type="PANTHER" id="PTHR47784">
    <property type="entry name" value="STEROL UPTAKE CONTROL PROTEIN 2"/>
    <property type="match status" value="1"/>
</dbReference>
<dbReference type="AlphaFoldDB" id="A0A0D2ECV3"/>
<dbReference type="EMBL" id="KN846956">
    <property type="protein sequence ID" value="KIW72087.1"/>
    <property type="molecule type" value="Genomic_DNA"/>
</dbReference>
<evidence type="ECO:0008006" key="3">
    <source>
        <dbReference type="Google" id="ProtNLM"/>
    </source>
</evidence>
<organism evidence="1 2">
    <name type="scientific">Phialophora macrospora</name>
    <dbReference type="NCBI Taxonomy" id="1851006"/>
    <lineage>
        <taxon>Eukaryota</taxon>
        <taxon>Fungi</taxon>
        <taxon>Dikarya</taxon>
        <taxon>Ascomycota</taxon>
        <taxon>Pezizomycotina</taxon>
        <taxon>Eurotiomycetes</taxon>
        <taxon>Chaetothyriomycetidae</taxon>
        <taxon>Chaetothyriales</taxon>
        <taxon>Herpotrichiellaceae</taxon>
        <taxon>Phialophora</taxon>
    </lineage>
</organism>
<reference evidence="1 2" key="1">
    <citation type="submission" date="2015-01" db="EMBL/GenBank/DDBJ databases">
        <title>The Genome Sequence of Capronia semiimmersa CBS27337.</title>
        <authorList>
            <consortium name="The Broad Institute Genomics Platform"/>
            <person name="Cuomo C."/>
            <person name="de Hoog S."/>
            <person name="Gorbushina A."/>
            <person name="Stielow B."/>
            <person name="Teixiera M."/>
            <person name="Abouelleil A."/>
            <person name="Chapman S.B."/>
            <person name="Priest M."/>
            <person name="Young S.K."/>
            <person name="Wortman J."/>
            <person name="Nusbaum C."/>
            <person name="Birren B."/>
        </authorList>
    </citation>
    <scope>NUCLEOTIDE SEQUENCE [LARGE SCALE GENOMIC DNA]</scope>
    <source>
        <strain evidence="1 2">CBS 27337</strain>
    </source>
</reference>
<accession>A0A0D2ECV3</accession>
<keyword evidence="2" id="KW-1185">Reference proteome</keyword>
<protein>
    <recommendedName>
        <fullName evidence="3">Transcription factor domain-containing protein</fullName>
    </recommendedName>
</protein>
<dbReference type="InterPro" id="IPR053157">
    <property type="entry name" value="Sterol_Uptake_Regulator"/>
</dbReference>
<dbReference type="GO" id="GO:0001228">
    <property type="term" value="F:DNA-binding transcription activator activity, RNA polymerase II-specific"/>
    <property type="evidence" value="ECO:0007669"/>
    <property type="project" value="TreeGrafter"/>
</dbReference>
<evidence type="ECO:0000313" key="1">
    <source>
        <dbReference type="EMBL" id="KIW72087.1"/>
    </source>
</evidence>
<sequence length="317" mass="35898">MTPIMQTLSHFGTVTVSSLGSDVGQAISRGPAMQLALEKPYLMHAINGVSADHLCHLLPAAQHPVQHGQSQLAATYHWQKALQLFRDELSNGATKENMDGLMSAVMLICVHQFMLSEPLPDPSKSFIYAPPESRRECLAWLTIQHGFNALRGQLGEVIWSSIWTPVFRDSEIFQPAPSYMTANAGDETHGLFLEICEATEECSRRTNPYYEALQHLLYCRRLKPSPTTFNKLITFVAVIEDEFLRLLLNRDTRALLILAHWLAMMSELGQWWMSVRCRSECTAITMFLMHDRDARIRELLRYPARTLGIVLVRGEGL</sequence>
<dbReference type="Pfam" id="PF11951">
    <property type="entry name" value="Fungal_trans_2"/>
    <property type="match status" value="1"/>
</dbReference>
<dbReference type="STRING" id="5601.A0A0D2ECV3"/>
<evidence type="ECO:0000313" key="2">
    <source>
        <dbReference type="Proteomes" id="UP000054266"/>
    </source>
</evidence>
<dbReference type="InterPro" id="IPR021858">
    <property type="entry name" value="Fun_TF"/>
</dbReference>
<gene>
    <name evidence="1" type="ORF">PV04_00308</name>
</gene>
<dbReference type="PANTHER" id="PTHR47784:SF9">
    <property type="entry name" value="ZN(II)2CYS6 TRANSCRIPTION FACTOR (EUROFUNG)"/>
    <property type="match status" value="1"/>
</dbReference>
<name>A0A0D2ECV3_9EURO</name>
<proteinExistence type="predicted"/>
<dbReference type="Proteomes" id="UP000054266">
    <property type="component" value="Unassembled WGS sequence"/>
</dbReference>
<dbReference type="HOGENOM" id="CLU_024934_9_0_1"/>